<evidence type="ECO:0000256" key="2">
    <source>
        <dbReference type="ARBA" id="ARBA00001966"/>
    </source>
</evidence>
<sequence>MSKHQQADQIPTPTPRYKPYKGAAGGWGALISVAQAWLTSDNALKNLRMMLKTNQNGGFDCPGCAWGDSPESGMVKFCENGAKAVNWEATKRRVDAAFFAKHSVTSLLEQSDYWLEYQGRLTEPMRYDPLTDRYKPISWDAAYALVAKHLLNLTSPDQAEFYTSGRASNEAAYLYQLFVRAFGTNNFPDCSNMCHEASGVALAQSVGVGKGTVTFDDFEHADAIFVWGQNPGTNHPRMLEPLREAVKRGGQVVCINPLKERGLERFQHPQHPLEMLTNGDKPTNTAFFRPALGGDMAVLRGMAKFLLQWEREAQAANEPSLFDHEFLNEHTANVLDYLAAIDDTSWEQIVAQSGLTLVEIEQAARMYVKGKNVIMCWAMGITQHRHSVATIQEIANLMLLRGNVGRPGAGLCPVRGHSNVQGDRTMGINERPPAAFLDALERRFQFKVPRSNGHNVVEAIHAMLDGRAKVFIGLGGNFAQATPDSPRTFEALRNCELTVQISTKLNRSHLTHGKEALILPCLGRTDIDIQREGPQAVTVEDSFSMVHASNGQLQPQSQQMRSEPAILAGIAAATLGTHPVDWNWLVADYRRIRDLIADTIPGFKDFNQRLEHPGGFHLGNAAGSRRWNTPSGRANFRANGLPADLIHERIHATGKKPDLILQSMRSHDQYNTTIYGLDDRYRGVKGQRDVLFVNEADIIRLGFKPGQKADIVSLWEDGRERRVKGFTLLAFDIPAGQAAAYYPEVNPLIPLESFGDDSYTPTSKFVAIVLEQASETGLIMAKAG</sequence>
<dbReference type="InterPro" id="IPR050123">
    <property type="entry name" value="Prok_molybdopt-oxidoreductase"/>
</dbReference>
<organism evidence="11 12">
    <name type="scientific">Pseudomonas batumici</name>
    <dbReference type="NCBI Taxonomy" id="226910"/>
    <lineage>
        <taxon>Bacteria</taxon>
        <taxon>Pseudomonadati</taxon>
        <taxon>Pseudomonadota</taxon>
        <taxon>Gammaproteobacteria</taxon>
        <taxon>Pseudomonadales</taxon>
        <taxon>Pseudomonadaceae</taxon>
        <taxon>Pseudomonas</taxon>
    </lineage>
</organism>
<dbReference type="InterPro" id="IPR037951">
    <property type="entry name" value="MopB_CT_YdeP"/>
</dbReference>
<dbReference type="CDD" id="cd02787">
    <property type="entry name" value="MopB_CT_ydeP"/>
    <property type="match status" value="1"/>
</dbReference>
<dbReference type="SUPFAM" id="SSF50692">
    <property type="entry name" value="ADC-like"/>
    <property type="match status" value="1"/>
</dbReference>
<dbReference type="RefSeq" id="WP_040072103.1">
    <property type="nucleotide sequence ID" value="NZ_JXDG01000126.1"/>
</dbReference>
<evidence type="ECO:0000256" key="1">
    <source>
        <dbReference type="ARBA" id="ARBA00001942"/>
    </source>
</evidence>
<keyword evidence="8" id="KW-0408">Iron</keyword>
<dbReference type="STRING" id="226910.UCMB321_5775"/>
<dbReference type="GO" id="GO:0016020">
    <property type="term" value="C:membrane"/>
    <property type="evidence" value="ECO:0007669"/>
    <property type="project" value="TreeGrafter"/>
</dbReference>
<evidence type="ECO:0000259" key="10">
    <source>
        <dbReference type="Pfam" id="PF00384"/>
    </source>
</evidence>
<comment type="similarity">
    <text evidence="3">Belongs to the prokaryotic molybdopterin-containing oxidoreductase family.</text>
</comment>
<dbReference type="Gene3D" id="3.40.50.740">
    <property type="match status" value="1"/>
</dbReference>
<dbReference type="SUPFAM" id="SSF53706">
    <property type="entry name" value="Formate dehydrogenase/DMSO reductase, domains 1-3"/>
    <property type="match status" value="1"/>
</dbReference>
<dbReference type="PATRIC" id="fig|226910.6.peg.5761"/>
<dbReference type="InterPro" id="IPR006656">
    <property type="entry name" value="Mopterin_OxRdtase"/>
</dbReference>
<dbReference type="OrthoDB" id="5287431at2"/>
<dbReference type="Pfam" id="PF00384">
    <property type="entry name" value="Molybdopterin"/>
    <property type="match status" value="1"/>
</dbReference>
<comment type="caution">
    <text evidence="11">The sequence shown here is derived from an EMBL/GenBank/DDBJ whole genome shotgun (WGS) entry which is preliminary data.</text>
</comment>
<dbReference type="InterPro" id="IPR010046">
    <property type="entry name" value="Mopterin_OxRdtse_a_bac"/>
</dbReference>
<comment type="cofactor">
    <cofactor evidence="2">
        <name>[4Fe-4S] cluster</name>
        <dbReference type="ChEBI" id="CHEBI:49883"/>
    </cofactor>
</comment>
<dbReference type="NCBIfam" id="TIGR01701">
    <property type="entry name" value="Fdhalpha-like"/>
    <property type="match status" value="1"/>
</dbReference>
<evidence type="ECO:0000256" key="7">
    <source>
        <dbReference type="ARBA" id="ARBA00023002"/>
    </source>
</evidence>
<evidence type="ECO:0000256" key="3">
    <source>
        <dbReference type="ARBA" id="ARBA00010312"/>
    </source>
</evidence>
<dbReference type="PIRSF" id="PIRSF000144">
    <property type="entry name" value="CbbBc"/>
    <property type="match status" value="1"/>
</dbReference>
<keyword evidence="4" id="KW-0004">4Fe-4S</keyword>
<dbReference type="InterPro" id="IPR009010">
    <property type="entry name" value="Asp_de-COase-like_dom_sf"/>
</dbReference>
<evidence type="ECO:0000256" key="8">
    <source>
        <dbReference type="ARBA" id="ARBA00023004"/>
    </source>
</evidence>
<dbReference type="GO" id="GO:0008863">
    <property type="term" value="F:formate dehydrogenase (NAD+) activity"/>
    <property type="evidence" value="ECO:0007669"/>
    <property type="project" value="InterPro"/>
</dbReference>
<comment type="cofactor">
    <cofactor evidence="1">
        <name>Mo-bis(molybdopterin guanine dinucleotide)</name>
        <dbReference type="ChEBI" id="CHEBI:60539"/>
    </cofactor>
</comment>
<evidence type="ECO:0000256" key="5">
    <source>
        <dbReference type="ARBA" id="ARBA00022505"/>
    </source>
</evidence>
<keyword evidence="6" id="KW-0479">Metal-binding</keyword>
<keyword evidence="7" id="KW-0560">Oxidoreductase</keyword>
<feature type="domain" description="Molybdopterin oxidoreductase" evidence="10">
    <location>
        <begin position="120"/>
        <end position="501"/>
    </location>
</feature>
<dbReference type="Gene3D" id="3.40.228.10">
    <property type="entry name" value="Dimethylsulfoxide Reductase, domain 2"/>
    <property type="match status" value="1"/>
</dbReference>
<evidence type="ECO:0000256" key="6">
    <source>
        <dbReference type="ARBA" id="ARBA00022723"/>
    </source>
</evidence>
<reference evidence="11 12" key="1">
    <citation type="submission" date="2015-01" db="EMBL/GenBank/DDBJ databases">
        <title>Complete genome of Pseudomonas batumici UCM B-321 producer of the batumin antibiotic with strong antistaphilococcal and potential anticancer activity.</title>
        <authorList>
            <person name="Klochko V.V."/>
            <person name="Zelena L.B."/>
            <person name="Elena K.A."/>
            <person name="Reva O.N."/>
        </authorList>
    </citation>
    <scope>NUCLEOTIDE SEQUENCE [LARGE SCALE GENOMIC DNA]</scope>
    <source>
        <strain evidence="11 12">UCM B-321</strain>
    </source>
</reference>
<evidence type="ECO:0000313" key="11">
    <source>
        <dbReference type="EMBL" id="KIH80430.1"/>
    </source>
</evidence>
<gene>
    <name evidence="11" type="ORF">UCMB321_5775</name>
</gene>
<evidence type="ECO:0000313" key="12">
    <source>
        <dbReference type="Proteomes" id="UP000031535"/>
    </source>
</evidence>
<keyword evidence="5" id="KW-0500">Molybdenum</keyword>
<protein>
    <submittedName>
        <fullName evidence="11">Putative formate dehydrogenase oxidoreductase protein</fullName>
    </submittedName>
</protein>
<evidence type="ECO:0000256" key="9">
    <source>
        <dbReference type="ARBA" id="ARBA00023014"/>
    </source>
</evidence>
<dbReference type="AlphaFoldDB" id="A0A0C2I0E5"/>
<dbReference type="EMBL" id="JXDG01000126">
    <property type="protein sequence ID" value="KIH80430.1"/>
    <property type="molecule type" value="Genomic_DNA"/>
</dbReference>
<dbReference type="PANTHER" id="PTHR43105:SF4">
    <property type="entry name" value="PROTEIN YDEP"/>
    <property type="match status" value="1"/>
</dbReference>
<dbReference type="Proteomes" id="UP000031535">
    <property type="component" value="Unassembled WGS sequence"/>
</dbReference>
<dbReference type="CDD" id="cd02767">
    <property type="entry name" value="MopB_ydeP"/>
    <property type="match status" value="1"/>
</dbReference>
<dbReference type="GO" id="GO:0030151">
    <property type="term" value="F:molybdenum ion binding"/>
    <property type="evidence" value="ECO:0007669"/>
    <property type="project" value="InterPro"/>
</dbReference>
<keyword evidence="12" id="KW-1185">Reference proteome</keyword>
<evidence type="ECO:0000256" key="4">
    <source>
        <dbReference type="ARBA" id="ARBA00022485"/>
    </source>
</evidence>
<proteinExistence type="inferred from homology"/>
<name>A0A0C2I0E5_9PSED</name>
<dbReference type="InterPro" id="IPR041953">
    <property type="entry name" value="YdeP_MopB"/>
</dbReference>
<keyword evidence="9" id="KW-0411">Iron-sulfur</keyword>
<dbReference type="GO" id="GO:0051539">
    <property type="term" value="F:4 iron, 4 sulfur cluster binding"/>
    <property type="evidence" value="ECO:0007669"/>
    <property type="project" value="UniProtKB-KW"/>
</dbReference>
<dbReference type="PANTHER" id="PTHR43105">
    <property type="entry name" value="RESPIRATORY NITRATE REDUCTASE"/>
    <property type="match status" value="1"/>
</dbReference>
<accession>A0A0C2I0E5</accession>